<keyword evidence="6 7" id="KW-0472">Membrane</keyword>
<dbReference type="PANTHER" id="PTHR30506:SF3">
    <property type="entry name" value="UPF0126 INNER MEMBRANE PROTEIN YADS-RELATED"/>
    <property type="match status" value="1"/>
</dbReference>
<organism evidence="9 10">
    <name type="scientific">Thermophilibacter gallinarum</name>
    <dbReference type="NCBI Taxonomy" id="2779357"/>
    <lineage>
        <taxon>Bacteria</taxon>
        <taxon>Bacillati</taxon>
        <taxon>Actinomycetota</taxon>
        <taxon>Coriobacteriia</taxon>
        <taxon>Coriobacteriales</taxon>
        <taxon>Atopobiaceae</taxon>
        <taxon>Thermophilibacter</taxon>
    </lineage>
</organism>
<evidence type="ECO:0000256" key="7">
    <source>
        <dbReference type="SAM" id="Phobius"/>
    </source>
</evidence>
<keyword evidence="4 7" id="KW-0812">Transmembrane</keyword>
<name>A0ABR9QQL9_9ACTN</name>
<feature type="transmembrane region" description="Helical" evidence="7">
    <location>
        <begin position="153"/>
        <end position="171"/>
    </location>
</feature>
<feature type="transmembrane region" description="Helical" evidence="7">
    <location>
        <begin position="97"/>
        <end position="114"/>
    </location>
</feature>
<feature type="transmembrane region" description="Helical" evidence="7">
    <location>
        <begin position="126"/>
        <end position="146"/>
    </location>
</feature>
<evidence type="ECO:0000256" key="6">
    <source>
        <dbReference type="ARBA" id="ARBA00023136"/>
    </source>
</evidence>
<dbReference type="PANTHER" id="PTHR30506">
    <property type="entry name" value="INNER MEMBRANE PROTEIN"/>
    <property type="match status" value="1"/>
</dbReference>
<accession>A0ABR9QQL9</accession>
<keyword evidence="10" id="KW-1185">Reference proteome</keyword>
<evidence type="ECO:0000313" key="10">
    <source>
        <dbReference type="Proteomes" id="UP001194273"/>
    </source>
</evidence>
<gene>
    <name evidence="9" type="ORF">INF26_00170</name>
</gene>
<keyword evidence="5 7" id="KW-1133">Transmembrane helix</keyword>
<feature type="transmembrane region" description="Helical" evidence="7">
    <location>
        <begin position="217"/>
        <end position="235"/>
    </location>
</feature>
<evidence type="ECO:0000259" key="8">
    <source>
        <dbReference type="Pfam" id="PF03458"/>
    </source>
</evidence>
<dbReference type="Proteomes" id="UP001194273">
    <property type="component" value="Unassembled WGS sequence"/>
</dbReference>
<keyword evidence="3" id="KW-1003">Cell membrane</keyword>
<comment type="caution">
    <text evidence="9">The sequence shown here is derived from an EMBL/GenBank/DDBJ whole genome shotgun (WGS) entry which is preliminary data.</text>
</comment>
<sequence>MRWCSGQYSVCFAGWREELYRGREARRTSGARVSRLRRASDAPQWVGRNTEGASVPELFTTYPELAAVSLPTWVDLASVIVGSAGGVAVARARHLDAVGFVGLALLCGLGGGLIRDVMMQVGSVYMLDSPFAIPASAATALVAFLFPRPLDRAGSLLEWLDIAAVALFALVGTDKALVYGLLPASCLLMGIMTGVGGGMLRDVFLGEVPRIFQRSNLYAVCALAGSAAYYAAVVLFSVSKLWAGLLCIAVTIGLRRWSLRFDVQTPADVDLGPRVSEPVRRAARIVRITRRRARRR</sequence>
<comment type="subcellular location">
    <subcellularLocation>
        <location evidence="1">Cell membrane</location>
        <topology evidence="1">Multi-pass membrane protein</topology>
    </subcellularLocation>
</comment>
<dbReference type="InterPro" id="IPR005115">
    <property type="entry name" value="Gly_transporter"/>
</dbReference>
<evidence type="ECO:0000256" key="5">
    <source>
        <dbReference type="ARBA" id="ARBA00022989"/>
    </source>
</evidence>
<evidence type="ECO:0000256" key="2">
    <source>
        <dbReference type="ARBA" id="ARBA00008193"/>
    </source>
</evidence>
<protein>
    <submittedName>
        <fullName evidence="9">TRIC cation channel family protein</fullName>
    </submittedName>
</protein>
<comment type="similarity">
    <text evidence="2">Belongs to the UPF0126 family.</text>
</comment>
<evidence type="ECO:0000256" key="3">
    <source>
        <dbReference type="ARBA" id="ARBA00022475"/>
    </source>
</evidence>
<feature type="transmembrane region" description="Helical" evidence="7">
    <location>
        <begin position="241"/>
        <end position="257"/>
    </location>
</feature>
<dbReference type="EMBL" id="JADCJZ010000001">
    <property type="protein sequence ID" value="MBE5023284.1"/>
    <property type="molecule type" value="Genomic_DNA"/>
</dbReference>
<reference evidence="9 10" key="1">
    <citation type="submission" date="2020-10" db="EMBL/GenBank/DDBJ databases">
        <title>ChiBAC.</title>
        <authorList>
            <person name="Zenner C."/>
            <person name="Hitch T.C.A."/>
            <person name="Clavel T."/>
        </authorList>
    </citation>
    <scope>NUCLEOTIDE SEQUENCE [LARGE SCALE GENOMIC DNA]</scope>
    <source>
        <strain evidence="9 10">DSM 107455</strain>
    </source>
</reference>
<feature type="domain" description="Glycine transporter" evidence="8">
    <location>
        <begin position="159"/>
        <end position="231"/>
    </location>
</feature>
<feature type="domain" description="Glycine transporter" evidence="8">
    <location>
        <begin position="73"/>
        <end position="146"/>
    </location>
</feature>
<proteinExistence type="inferred from homology"/>
<evidence type="ECO:0000256" key="1">
    <source>
        <dbReference type="ARBA" id="ARBA00004651"/>
    </source>
</evidence>
<dbReference type="Pfam" id="PF03458">
    <property type="entry name" value="Gly_transporter"/>
    <property type="match status" value="2"/>
</dbReference>
<feature type="transmembrane region" description="Helical" evidence="7">
    <location>
        <begin position="177"/>
        <end position="196"/>
    </location>
</feature>
<evidence type="ECO:0000256" key="4">
    <source>
        <dbReference type="ARBA" id="ARBA00022692"/>
    </source>
</evidence>
<evidence type="ECO:0000313" key="9">
    <source>
        <dbReference type="EMBL" id="MBE5023284.1"/>
    </source>
</evidence>